<evidence type="ECO:0000313" key="2">
    <source>
        <dbReference type="Proteomes" id="UP000663853"/>
    </source>
</evidence>
<comment type="caution">
    <text evidence="1">The sequence shown here is derived from an EMBL/GenBank/DDBJ whole genome shotgun (WGS) entry which is preliminary data.</text>
</comment>
<protein>
    <recommendedName>
        <fullName evidence="3">Laminin domain protein</fullName>
    </recommendedName>
</protein>
<sequence length="475" mass="53588">MTNYTSWYPSGQICHPPELPPYLRNVYDLKPIVGVPDDSEVIGIHAVIQAANRASGIPGMHDPDLLMGLADHLFSAQMAKYRSKYSLIVFPSDATYTPPILPAHISVTLEPVSGVPSDEETIKAQEAVRSYQGFSHVPSMFDPHVNMEISQHLFDLQMARYMRVAGESRPSEENIVATNNAGIGANAAVHHMHHSASVNNAGELMERSNQLAERFNALLERSNELVENFTHPTDQSNRLSDQLSQVLERLTQLVERVHQPTEQSGQLAERFNQLFEQFNQVVEQSNRPSEQFNQLVEQLSQPLQQSNHLAERSNQHFERSNQLLSQLGQPTQRSDPLAERLDQLLEGFNRHLQRSNELSETANQLAEQTNRSTESSNRLTEQVGRPIERLESVMKNINRVLVGIQHAIIRSHRGNTLDALDCLVNQSGETPGVNQRIRVSEIFTEISWSLSYGFLPFHGLDDIPIGFTECNYDRH</sequence>
<organism evidence="1 2">
    <name type="scientific">Rhizoctonia solani</name>
    <dbReference type="NCBI Taxonomy" id="456999"/>
    <lineage>
        <taxon>Eukaryota</taxon>
        <taxon>Fungi</taxon>
        <taxon>Dikarya</taxon>
        <taxon>Basidiomycota</taxon>
        <taxon>Agaricomycotina</taxon>
        <taxon>Agaricomycetes</taxon>
        <taxon>Cantharellales</taxon>
        <taxon>Ceratobasidiaceae</taxon>
        <taxon>Rhizoctonia</taxon>
    </lineage>
</organism>
<dbReference type="SUPFAM" id="SSF58104">
    <property type="entry name" value="Methyl-accepting chemotaxis protein (MCP) signaling domain"/>
    <property type="match status" value="1"/>
</dbReference>
<proteinExistence type="predicted"/>
<evidence type="ECO:0008006" key="3">
    <source>
        <dbReference type="Google" id="ProtNLM"/>
    </source>
</evidence>
<evidence type="ECO:0000313" key="1">
    <source>
        <dbReference type="EMBL" id="CAE6458200.1"/>
    </source>
</evidence>
<gene>
    <name evidence="1" type="ORF">RDB_LOCUS58331</name>
</gene>
<reference evidence="1" key="1">
    <citation type="submission" date="2021-01" db="EMBL/GenBank/DDBJ databases">
        <authorList>
            <person name="Kaushik A."/>
        </authorList>
    </citation>
    <scope>NUCLEOTIDE SEQUENCE</scope>
    <source>
        <strain evidence="1">AG6-10EEA</strain>
    </source>
</reference>
<dbReference type="Proteomes" id="UP000663853">
    <property type="component" value="Unassembled WGS sequence"/>
</dbReference>
<accession>A0A8H3GMK8</accession>
<dbReference type="AlphaFoldDB" id="A0A8H3GMK8"/>
<dbReference type="Gene3D" id="1.10.287.950">
    <property type="entry name" value="Methyl-accepting chemotaxis protein"/>
    <property type="match status" value="2"/>
</dbReference>
<dbReference type="EMBL" id="CAJMXA010001327">
    <property type="protein sequence ID" value="CAE6458200.1"/>
    <property type="molecule type" value="Genomic_DNA"/>
</dbReference>
<name>A0A8H3GMK8_9AGAM</name>